<name>A0A7W0HL20_9BACT</name>
<proteinExistence type="inferred from homology"/>
<dbReference type="Gene3D" id="1.10.150.130">
    <property type="match status" value="1"/>
</dbReference>
<feature type="domain" description="Tyr recombinase" evidence="4">
    <location>
        <begin position="159"/>
        <end position="331"/>
    </location>
</feature>
<reference evidence="5 6" key="1">
    <citation type="submission" date="2020-07" db="EMBL/GenBank/DDBJ databases">
        <title>Genomic Encyclopedia of Type Strains, Phase IV (KMG-IV): sequencing the most valuable type-strain genomes for metagenomic binning, comparative biology and taxonomic classification.</title>
        <authorList>
            <person name="Goeker M."/>
        </authorList>
    </citation>
    <scope>NUCLEOTIDE SEQUENCE [LARGE SCALE GENOMIC DNA]</scope>
    <source>
        <strain evidence="5 6">DSM 17721</strain>
    </source>
</reference>
<comment type="caution">
    <text evidence="5">The sequence shown here is derived from an EMBL/GenBank/DDBJ whole genome shotgun (WGS) entry which is preliminary data.</text>
</comment>
<evidence type="ECO:0000256" key="3">
    <source>
        <dbReference type="ARBA" id="ARBA00023172"/>
    </source>
</evidence>
<dbReference type="PANTHER" id="PTHR30349">
    <property type="entry name" value="PHAGE INTEGRASE-RELATED"/>
    <property type="match status" value="1"/>
</dbReference>
<evidence type="ECO:0000259" key="4">
    <source>
        <dbReference type="PROSITE" id="PS51898"/>
    </source>
</evidence>
<dbReference type="GO" id="GO:0015074">
    <property type="term" value="P:DNA integration"/>
    <property type="evidence" value="ECO:0007669"/>
    <property type="project" value="InterPro"/>
</dbReference>
<dbReference type="InterPro" id="IPR010998">
    <property type="entry name" value="Integrase_recombinase_N"/>
</dbReference>
<dbReference type="PANTHER" id="PTHR30349:SF64">
    <property type="entry name" value="PROPHAGE INTEGRASE INTD-RELATED"/>
    <property type="match status" value="1"/>
</dbReference>
<accession>A0A7W0HL20</accession>
<gene>
    <name evidence="5" type="ORF">HNR65_002124</name>
</gene>
<keyword evidence="3" id="KW-0233">DNA recombination</keyword>
<dbReference type="PROSITE" id="PS51898">
    <property type="entry name" value="TYR_RECOMBINASE"/>
    <property type="match status" value="1"/>
</dbReference>
<evidence type="ECO:0000256" key="2">
    <source>
        <dbReference type="ARBA" id="ARBA00023125"/>
    </source>
</evidence>
<dbReference type="Gene3D" id="1.10.443.10">
    <property type="entry name" value="Intergrase catalytic core"/>
    <property type="match status" value="1"/>
</dbReference>
<evidence type="ECO:0000313" key="5">
    <source>
        <dbReference type="EMBL" id="MBA2881793.1"/>
    </source>
</evidence>
<dbReference type="AlphaFoldDB" id="A0A7W0HL20"/>
<dbReference type="GO" id="GO:0006310">
    <property type="term" value="P:DNA recombination"/>
    <property type="evidence" value="ECO:0007669"/>
    <property type="project" value="UniProtKB-KW"/>
</dbReference>
<organism evidence="5 6">
    <name type="scientific">Desulfosalsimonas propionicica</name>
    <dbReference type="NCBI Taxonomy" id="332175"/>
    <lineage>
        <taxon>Bacteria</taxon>
        <taxon>Pseudomonadati</taxon>
        <taxon>Thermodesulfobacteriota</taxon>
        <taxon>Desulfobacteria</taxon>
        <taxon>Desulfobacterales</taxon>
        <taxon>Desulfosalsimonadaceae</taxon>
        <taxon>Desulfosalsimonas</taxon>
    </lineage>
</organism>
<dbReference type="Pfam" id="PF00589">
    <property type="entry name" value="Phage_integrase"/>
    <property type="match status" value="1"/>
</dbReference>
<dbReference type="SUPFAM" id="SSF56349">
    <property type="entry name" value="DNA breaking-rejoining enzymes"/>
    <property type="match status" value="1"/>
</dbReference>
<keyword evidence="2" id="KW-0238">DNA-binding</keyword>
<dbReference type="RefSeq" id="WP_181551446.1">
    <property type="nucleotide sequence ID" value="NZ_JACDUS010000005.1"/>
</dbReference>
<evidence type="ECO:0000256" key="1">
    <source>
        <dbReference type="ARBA" id="ARBA00008857"/>
    </source>
</evidence>
<evidence type="ECO:0000313" key="6">
    <source>
        <dbReference type="Proteomes" id="UP000525298"/>
    </source>
</evidence>
<comment type="similarity">
    <text evidence="1">Belongs to the 'phage' integrase family.</text>
</comment>
<dbReference type="InterPro" id="IPR050090">
    <property type="entry name" value="Tyrosine_recombinase_XerCD"/>
</dbReference>
<dbReference type="InterPro" id="IPR002104">
    <property type="entry name" value="Integrase_catalytic"/>
</dbReference>
<sequence>MSIRQIADKKFQIDISQGRTGKRIRFVFEGSEEEARIAEVKAKKQLGKTARDSHLINEIAPDYLEHVRLHQSARTYRDKKRMIYGQILGFFGNYHFDFINNTIVGSYKTKRLEETKGRKIHRQINLELLTLSAMWKWAYENNRCVDEPVKIQKLPYRRPEPDTLTRAEVQKILKHANPFHRAMIGCLYYAGLRMNEVFDLETRHINLDGRFIRAKGKGGYERLVPMADKLYEMLAGQVECRRLCGFNHLFPSLRNAGAKATDMRRGLWGAMKRAGIKKRVTPHMFRHSFATHMLEAGKDLRTIQELLGHKEVSTTQIYTHVALNRKKDAIGSL</sequence>
<dbReference type="EMBL" id="JACDUS010000005">
    <property type="protein sequence ID" value="MBA2881793.1"/>
    <property type="molecule type" value="Genomic_DNA"/>
</dbReference>
<dbReference type="Proteomes" id="UP000525298">
    <property type="component" value="Unassembled WGS sequence"/>
</dbReference>
<protein>
    <submittedName>
        <fullName evidence="5">Integrase/recombinase XerD</fullName>
    </submittedName>
</protein>
<dbReference type="GO" id="GO:0003677">
    <property type="term" value="F:DNA binding"/>
    <property type="evidence" value="ECO:0007669"/>
    <property type="project" value="UniProtKB-KW"/>
</dbReference>
<dbReference type="InterPro" id="IPR011010">
    <property type="entry name" value="DNA_brk_join_enz"/>
</dbReference>
<dbReference type="InterPro" id="IPR013762">
    <property type="entry name" value="Integrase-like_cat_sf"/>
</dbReference>
<keyword evidence="6" id="KW-1185">Reference proteome</keyword>